<dbReference type="Pfam" id="PF02775">
    <property type="entry name" value="TPP_enzyme_C"/>
    <property type="match status" value="1"/>
</dbReference>
<proteinExistence type="predicted"/>
<dbReference type="PANTHER" id="PTHR42818">
    <property type="entry name" value="SULFOPYRUVATE DECARBOXYLASE SUBUNIT ALPHA"/>
    <property type="match status" value="1"/>
</dbReference>
<dbReference type="Pfam" id="PF02776">
    <property type="entry name" value="TPP_enzyme_N"/>
    <property type="match status" value="1"/>
</dbReference>
<dbReference type="InterPro" id="IPR051818">
    <property type="entry name" value="TPP_dependent_decarboxylase"/>
</dbReference>
<dbReference type="RefSeq" id="WP_284914323.1">
    <property type="nucleotide sequence ID" value="NZ_CP126980.1"/>
</dbReference>
<dbReference type="InterPro" id="IPR017684">
    <property type="entry name" value="Phosphono-pyrv_decarboxylase"/>
</dbReference>
<dbReference type="PANTHER" id="PTHR42818:SF1">
    <property type="entry name" value="SULFOPYRUVATE DECARBOXYLASE"/>
    <property type="match status" value="1"/>
</dbReference>
<evidence type="ECO:0000256" key="1">
    <source>
        <dbReference type="ARBA" id="ARBA00022793"/>
    </source>
</evidence>
<dbReference type="Gene3D" id="3.40.50.970">
    <property type="match status" value="2"/>
</dbReference>
<gene>
    <name evidence="6" type="primary">aepY</name>
    <name evidence="6" type="ORF">ACTOB_005082</name>
</gene>
<dbReference type="SUPFAM" id="SSF52518">
    <property type="entry name" value="Thiamin diphosphate-binding fold (THDP-binding)"/>
    <property type="match status" value="2"/>
</dbReference>
<accession>A0ABY8W5L8</accession>
<keyword evidence="7" id="KW-1185">Reference proteome</keyword>
<evidence type="ECO:0000256" key="3">
    <source>
        <dbReference type="ARBA" id="ARBA00023239"/>
    </source>
</evidence>
<dbReference type="InterPro" id="IPR011766">
    <property type="entry name" value="TPP_enzyme_TPP-bd"/>
</dbReference>
<evidence type="ECO:0000313" key="6">
    <source>
        <dbReference type="EMBL" id="WIM93115.1"/>
    </source>
</evidence>
<organism evidence="6 7">
    <name type="scientific">Actinoplanes oblitus</name>
    <dbReference type="NCBI Taxonomy" id="3040509"/>
    <lineage>
        <taxon>Bacteria</taxon>
        <taxon>Bacillati</taxon>
        <taxon>Actinomycetota</taxon>
        <taxon>Actinomycetes</taxon>
        <taxon>Micromonosporales</taxon>
        <taxon>Micromonosporaceae</taxon>
        <taxon>Actinoplanes</taxon>
    </lineage>
</organism>
<protein>
    <submittedName>
        <fullName evidence="6">Phosphonopyruvate decarboxylase</fullName>
        <ecNumber evidence="6">4.1.1.82</ecNumber>
    </submittedName>
</protein>
<dbReference type="GO" id="GO:0033980">
    <property type="term" value="F:phosphonopyruvate decarboxylase activity"/>
    <property type="evidence" value="ECO:0007669"/>
    <property type="project" value="UniProtKB-EC"/>
</dbReference>
<keyword evidence="1" id="KW-0210">Decarboxylase</keyword>
<name>A0ABY8W5L8_9ACTN</name>
<evidence type="ECO:0000259" key="5">
    <source>
        <dbReference type="Pfam" id="PF02776"/>
    </source>
</evidence>
<dbReference type="Proteomes" id="UP001240150">
    <property type="component" value="Chromosome"/>
</dbReference>
<feature type="domain" description="Thiamine pyrophosphate enzyme N-terminal TPP-binding" evidence="5">
    <location>
        <begin position="1"/>
        <end position="110"/>
    </location>
</feature>
<dbReference type="EC" id="4.1.1.82" evidence="6"/>
<feature type="domain" description="Thiamine pyrophosphate enzyme TPP-binding" evidence="4">
    <location>
        <begin position="223"/>
        <end position="337"/>
    </location>
</feature>
<evidence type="ECO:0000256" key="2">
    <source>
        <dbReference type="ARBA" id="ARBA00023052"/>
    </source>
</evidence>
<evidence type="ECO:0000313" key="7">
    <source>
        <dbReference type="Proteomes" id="UP001240150"/>
    </source>
</evidence>
<sequence length="392" mass="41302">MTDATALLRRLVERGATFFTGVPCSHLDPLLSQVLGRSDVRYVAAAGEGEAVALCAGSWLTGRLGVVMCQNSGLGNMVNPLTSLAASSGIPCLLIVSWRGEPGRPDEPQHELMGRMTTGLLDLMEIGWRHLPPSDAALPGVLDEVFAHVASTRRPYAILVRPGDLTAGGGGARPRPAQVPAGLPSRHEALTRIAGVLAPEAVVVATTGKCGREFHSIRDRERNFYCVGAMGYANAIAHGIALGTREPVYVLDGDGALLMHLGNLSTIGATRPPALTHIVLDNGTYDSTGGQVTSAGTVDFAATARACGYPRAVACADLDDLARHLTRRIASGPVLLHLRIRPGSVEKLGRPNRRPPEIAERLRYAMATHRATDAPAAVPAPEGMTDACTSQF</sequence>
<keyword evidence="2" id="KW-0786">Thiamine pyrophosphate</keyword>
<dbReference type="EMBL" id="CP126980">
    <property type="protein sequence ID" value="WIM93115.1"/>
    <property type="molecule type" value="Genomic_DNA"/>
</dbReference>
<evidence type="ECO:0000259" key="4">
    <source>
        <dbReference type="Pfam" id="PF02775"/>
    </source>
</evidence>
<reference evidence="6 7" key="1">
    <citation type="submission" date="2023-06" db="EMBL/GenBank/DDBJ databases">
        <authorList>
            <person name="Yushchuk O."/>
            <person name="Binda E."/>
            <person name="Ruckert-Reed C."/>
            <person name="Fedorenko V."/>
            <person name="Kalinowski J."/>
            <person name="Marinelli F."/>
        </authorList>
    </citation>
    <scope>NUCLEOTIDE SEQUENCE [LARGE SCALE GENOMIC DNA]</scope>
    <source>
        <strain evidence="6 7">NRRL 3884</strain>
    </source>
</reference>
<dbReference type="CDD" id="cd07035">
    <property type="entry name" value="TPP_PYR_POX_like"/>
    <property type="match status" value="1"/>
</dbReference>
<dbReference type="InterPro" id="IPR029061">
    <property type="entry name" value="THDP-binding"/>
</dbReference>
<dbReference type="NCBIfam" id="TIGR03297">
    <property type="entry name" value="Ppyr-DeCO2ase"/>
    <property type="match status" value="1"/>
</dbReference>
<dbReference type="InterPro" id="IPR012001">
    <property type="entry name" value="Thiamin_PyroP_enz_TPP-bd_dom"/>
</dbReference>
<keyword evidence="3 6" id="KW-0456">Lyase</keyword>